<reference evidence="2" key="1">
    <citation type="submission" date="2014-11" db="EMBL/GenBank/DDBJ databases">
        <authorList>
            <person name="Zhu J."/>
            <person name="Qi W."/>
            <person name="Song R."/>
        </authorList>
    </citation>
    <scope>NUCLEOTIDE SEQUENCE</scope>
</reference>
<dbReference type="Gene3D" id="3.40.50.1240">
    <property type="entry name" value="Phosphoglycerate mutase-like"/>
    <property type="match status" value="1"/>
</dbReference>
<dbReference type="InterPro" id="IPR029033">
    <property type="entry name" value="His_PPase_superfam"/>
</dbReference>
<reference evidence="2" key="2">
    <citation type="journal article" date="2015" name="ISME J.">
        <title>A new class of marine Euryarchaeota group II from the Mediterranean deep chlorophyll maximum.</title>
        <authorList>
            <person name="Martin-Cuadrado A.B."/>
            <person name="Garcia-Heredia I."/>
            <person name="Molto A.G."/>
            <person name="Lopez-Ubeda R."/>
            <person name="Kimes N."/>
            <person name="Lopez-Garcia P."/>
            <person name="Moreira D."/>
            <person name="Rodriguez-Valera F."/>
        </authorList>
    </citation>
    <scope>NUCLEOTIDE SEQUENCE</scope>
</reference>
<name>A0A1B1TDA7_9ARCH</name>
<dbReference type="AlphaFoldDB" id="A0A1B1TDA7"/>
<feature type="region of interest" description="Disordered" evidence="1">
    <location>
        <begin position="1"/>
        <end position="21"/>
    </location>
</feature>
<evidence type="ECO:0000256" key="1">
    <source>
        <dbReference type="SAM" id="MobiDB-lite"/>
    </source>
</evidence>
<organism evidence="2">
    <name type="scientific">uncultured Poseidoniia archaeon</name>
    <dbReference type="NCBI Taxonomy" id="1697135"/>
    <lineage>
        <taxon>Archaea</taxon>
        <taxon>Methanobacteriati</taxon>
        <taxon>Thermoplasmatota</taxon>
        <taxon>Candidatus Poseidoniia</taxon>
        <taxon>environmental samples</taxon>
    </lineage>
</organism>
<dbReference type="CDD" id="cd07067">
    <property type="entry name" value="HP_PGM_like"/>
    <property type="match status" value="1"/>
</dbReference>
<accession>A0A1B1TDA7</accession>
<dbReference type="InterPro" id="IPR013078">
    <property type="entry name" value="His_Pase_superF_clade-1"/>
</dbReference>
<protein>
    <recommendedName>
        <fullName evidence="3">Phosphohistidine phosphatase SixA</fullName>
    </recommendedName>
</protein>
<evidence type="ECO:0008006" key="3">
    <source>
        <dbReference type="Google" id="ProtNLM"/>
    </source>
</evidence>
<proteinExistence type="predicted"/>
<evidence type="ECO:0000313" key="2">
    <source>
        <dbReference type="EMBL" id="ANV80266.1"/>
    </source>
</evidence>
<dbReference type="SUPFAM" id="SSF53254">
    <property type="entry name" value="Phosphoglycerate mutase-like"/>
    <property type="match status" value="1"/>
</dbReference>
<dbReference type="EMBL" id="KP211882">
    <property type="protein sequence ID" value="ANV80266.1"/>
    <property type="molecule type" value="Genomic_DNA"/>
</dbReference>
<sequence length="153" mass="18087">MRHAKSSWKYPDLSDHERPLKKRGRKASVKIAKELIRLEWIPNKLFSSDSARTKETWAKMNKYFKDIEVEYSRKFYHSKPKKIMKNIPDELNYETIMILGHNPGCADFLEHLCGEWHRMPTAATALLTIKDNSKSWKESGNWNLEELLLPRDL</sequence>
<dbReference type="PANTHER" id="PTHR47623:SF1">
    <property type="entry name" value="OS09G0287300 PROTEIN"/>
    <property type="match status" value="1"/>
</dbReference>
<dbReference type="PANTHER" id="PTHR47623">
    <property type="entry name" value="OS09G0287300 PROTEIN"/>
    <property type="match status" value="1"/>
</dbReference>